<reference evidence="1 2" key="1">
    <citation type="submission" date="2019-05" db="EMBL/GenBank/DDBJ databases">
        <title>Another draft genome of Portunus trituberculatus and its Hox gene families provides insights of decapod evolution.</title>
        <authorList>
            <person name="Jeong J.-H."/>
            <person name="Song I."/>
            <person name="Kim S."/>
            <person name="Choi T."/>
            <person name="Kim D."/>
            <person name="Ryu S."/>
            <person name="Kim W."/>
        </authorList>
    </citation>
    <scope>NUCLEOTIDE SEQUENCE [LARGE SCALE GENOMIC DNA]</scope>
    <source>
        <tissue evidence="1">Muscle</tissue>
    </source>
</reference>
<proteinExistence type="predicted"/>
<keyword evidence="2" id="KW-1185">Reference proteome</keyword>
<organism evidence="1 2">
    <name type="scientific">Portunus trituberculatus</name>
    <name type="common">Swimming crab</name>
    <name type="synonym">Neptunus trituberculatus</name>
    <dbReference type="NCBI Taxonomy" id="210409"/>
    <lineage>
        <taxon>Eukaryota</taxon>
        <taxon>Metazoa</taxon>
        <taxon>Ecdysozoa</taxon>
        <taxon>Arthropoda</taxon>
        <taxon>Crustacea</taxon>
        <taxon>Multicrustacea</taxon>
        <taxon>Malacostraca</taxon>
        <taxon>Eumalacostraca</taxon>
        <taxon>Eucarida</taxon>
        <taxon>Decapoda</taxon>
        <taxon>Pleocyemata</taxon>
        <taxon>Brachyura</taxon>
        <taxon>Eubrachyura</taxon>
        <taxon>Portunoidea</taxon>
        <taxon>Portunidae</taxon>
        <taxon>Portuninae</taxon>
        <taxon>Portunus</taxon>
    </lineage>
</organism>
<sequence>MSAAHHLYTDGSLQLDGDADGVVFSPDLPPPPRVGSFLTAWERKPSVPLIAVMDVLMSTRHATVLINFLVTAVNTCIDELLLPPFLLMKDCTPLEPHASRGRRKGRER</sequence>
<dbReference type="AlphaFoldDB" id="A0A5B7GCX4"/>
<gene>
    <name evidence="1" type="ORF">E2C01_051861</name>
</gene>
<dbReference type="Proteomes" id="UP000324222">
    <property type="component" value="Unassembled WGS sequence"/>
</dbReference>
<name>A0A5B7GCX4_PORTR</name>
<evidence type="ECO:0000313" key="2">
    <source>
        <dbReference type="Proteomes" id="UP000324222"/>
    </source>
</evidence>
<evidence type="ECO:0000313" key="1">
    <source>
        <dbReference type="EMBL" id="MPC57871.1"/>
    </source>
</evidence>
<dbReference type="EMBL" id="VSRR010015151">
    <property type="protein sequence ID" value="MPC57871.1"/>
    <property type="molecule type" value="Genomic_DNA"/>
</dbReference>
<protein>
    <submittedName>
        <fullName evidence="1">Uncharacterized protein</fullName>
    </submittedName>
</protein>
<comment type="caution">
    <text evidence="1">The sequence shown here is derived from an EMBL/GenBank/DDBJ whole genome shotgun (WGS) entry which is preliminary data.</text>
</comment>
<accession>A0A5B7GCX4</accession>